<name>A0A381XDM5_9ZZZZ</name>
<dbReference type="AlphaFoldDB" id="A0A381XDM5"/>
<organism evidence="2">
    <name type="scientific">marine metagenome</name>
    <dbReference type="NCBI Taxonomy" id="408172"/>
    <lineage>
        <taxon>unclassified sequences</taxon>
        <taxon>metagenomes</taxon>
        <taxon>ecological metagenomes</taxon>
    </lineage>
</organism>
<keyword evidence="1" id="KW-1133">Transmembrane helix</keyword>
<accession>A0A381XDM5</accession>
<evidence type="ECO:0000313" key="2">
    <source>
        <dbReference type="EMBL" id="SVA62854.1"/>
    </source>
</evidence>
<proteinExistence type="predicted"/>
<dbReference type="EMBL" id="UINC01014798">
    <property type="protein sequence ID" value="SVA62854.1"/>
    <property type="molecule type" value="Genomic_DNA"/>
</dbReference>
<reference evidence="2" key="1">
    <citation type="submission" date="2018-05" db="EMBL/GenBank/DDBJ databases">
        <authorList>
            <person name="Lanie J.A."/>
            <person name="Ng W.-L."/>
            <person name="Kazmierczak K.M."/>
            <person name="Andrzejewski T.M."/>
            <person name="Davidsen T.M."/>
            <person name="Wayne K.J."/>
            <person name="Tettelin H."/>
            <person name="Glass J.I."/>
            <person name="Rusch D."/>
            <person name="Podicherti R."/>
            <person name="Tsui H.-C.T."/>
            <person name="Winkler M.E."/>
        </authorList>
    </citation>
    <scope>NUCLEOTIDE SEQUENCE</scope>
</reference>
<feature type="transmembrane region" description="Helical" evidence="1">
    <location>
        <begin position="43"/>
        <end position="62"/>
    </location>
</feature>
<evidence type="ECO:0000256" key="1">
    <source>
        <dbReference type="SAM" id="Phobius"/>
    </source>
</evidence>
<keyword evidence="1" id="KW-0472">Membrane</keyword>
<keyword evidence="1" id="KW-0812">Transmembrane</keyword>
<protein>
    <submittedName>
        <fullName evidence="2">Uncharacterized protein</fullName>
    </submittedName>
</protein>
<gene>
    <name evidence="2" type="ORF">METZ01_LOCUS115708</name>
</gene>
<sequence>MADFGTISLMAALAVCIYGAVIPHFGVKTNNWNLIRSAQNASILSFFLVAVASGILIHALVISDFSIF</sequence>
<feature type="non-terminal residue" evidence="2">
    <location>
        <position position="68"/>
    </location>
</feature>